<evidence type="ECO:0000313" key="9">
    <source>
        <dbReference type="EMBL" id="AYJ22364.1"/>
    </source>
</evidence>
<sequence>MKYKRLKKFRFLKKKQFIKSPINYKNIILLRKYISTEGKIIPKRITGINTKQQRQVSKAIKQARIISFLPFVRLLK</sequence>
<dbReference type="GO" id="GO:0003735">
    <property type="term" value="F:structural constituent of ribosome"/>
    <property type="evidence" value="ECO:0007669"/>
    <property type="project" value="InterPro"/>
</dbReference>
<dbReference type="SUPFAM" id="SSF46911">
    <property type="entry name" value="Ribosomal protein S18"/>
    <property type="match status" value="1"/>
</dbReference>
<dbReference type="GO" id="GO:0005763">
    <property type="term" value="C:mitochondrial small ribosomal subunit"/>
    <property type="evidence" value="ECO:0007669"/>
    <property type="project" value="TreeGrafter"/>
</dbReference>
<keyword evidence="5 7" id="KW-0687">Ribonucleoprotein</keyword>
<keyword evidence="4 7" id="KW-0689">Ribosomal protein</keyword>
<evidence type="ECO:0000256" key="7">
    <source>
        <dbReference type="HAMAP-Rule" id="MF_00270"/>
    </source>
</evidence>
<keyword evidence="3 7" id="KW-0694">RNA-binding</keyword>
<evidence type="ECO:0000256" key="8">
    <source>
        <dbReference type="RuleBase" id="RU003910"/>
    </source>
</evidence>
<dbReference type="GO" id="GO:0006412">
    <property type="term" value="P:translation"/>
    <property type="evidence" value="ECO:0007669"/>
    <property type="project" value="UniProtKB-UniRule"/>
</dbReference>
<evidence type="ECO:0000256" key="5">
    <source>
        <dbReference type="ARBA" id="ARBA00023274"/>
    </source>
</evidence>
<dbReference type="PANTHER" id="PTHR13479">
    <property type="entry name" value="30S RIBOSOMAL PROTEIN S18"/>
    <property type="match status" value="1"/>
</dbReference>
<dbReference type="PANTHER" id="PTHR13479:SF40">
    <property type="entry name" value="SMALL RIBOSOMAL SUBUNIT PROTEIN BS18M"/>
    <property type="match status" value="1"/>
</dbReference>
<evidence type="ECO:0000256" key="3">
    <source>
        <dbReference type="ARBA" id="ARBA00022884"/>
    </source>
</evidence>
<comment type="subcellular location">
    <subcellularLocation>
        <location evidence="7">Plastid</location>
        <location evidence="7">Chloroplast</location>
    </subcellularLocation>
</comment>
<reference evidence="9" key="2">
    <citation type="journal article" date="2019" name="Mol. Phylogenet. Evol.">
        <title>Reassessment of the classification of bryopsidales (chlorophyta) based on chloroplast phylogenomic analyses.</title>
        <authorList>
            <person name="Cremen M.C."/>
            <person name="Leliaert F."/>
            <person name="West J."/>
            <person name="Lam D.W."/>
            <person name="Shimada S."/>
            <person name="Lopez-Bautista J.M."/>
            <person name="Verbruggen H."/>
        </authorList>
    </citation>
    <scope>NUCLEOTIDE SEQUENCE</scope>
</reference>
<evidence type="ECO:0000256" key="1">
    <source>
        <dbReference type="ARBA" id="ARBA00005589"/>
    </source>
</evidence>
<evidence type="ECO:0000256" key="4">
    <source>
        <dbReference type="ARBA" id="ARBA00022980"/>
    </source>
</evidence>
<comment type="similarity">
    <text evidence="1 7 8">Belongs to the bacterial ribosomal protein bS18 family.</text>
</comment>
<keyword evidence="9" id="KW-0150">Chloroplast</keyword>
<keyword evidence="9" id="KW-0934">Plastid</keyword>
<dbReference type="GO" id="GO:0009507">
    <property type="term" value="C:chloroplast"/>
    <property type="evidence" value="ECO:0007669"/>
    <property type="project" value="UniProtKB-SubCell"/>
</dbReference>
<dbReference type="Gene3D" id="4.10.640.10">
    <property type="entry name" value="Ribosomal protein S18"/>
    <property type="match status" value="1"/>
</dbReference>
<reference evidence="9" key="1">
    <citation type="submission" date="2018-07" db="EMBL/GenBank/DDBJ databases">
        <authorList>
            <person name="Cremen M.C."/>
            <person name="Leliaert F."/>
            <person name="West J."/>
            <person name="Lam D.W."/>
            <person name="Shimada S."/>
            <person name="Lopez-Bautista J.M."/>
            <person name="Verbruggen H."/>
        </authorList>
    </citation>
    <scope>NUCLEOTIDE SEQUENCE</scope>
</reference>
<dbReference type="Pfam" id="PF01084">
    <property type="entry name" value="Ribosomal_S18"/>
    <property type="match status" value="1"/>
</dbReference>
<gene>
    <name evidence="7 9" type="primary">rps18</name>
</gene>
<dbReference type="InterPro" id="IPR036870">
    <property type="entry name" value="Ribosomal_bS18_sf"/>
</dbReference>
<protein>
    <recommendedName>
        <fullName evidence="6 7">Small ribosomal subunit protein bS18c</fullName>
    </recommendedName>
</protein>
<dbReference type="PRINTS" id="PR00974">
    <property type="entry name" value="RIBOSOMALS18"/>
</dbReference>
<evidence type="ECO:0000256" key="6">
    <source>
        <dbReference type="ARBA" id="ARBA00035266"/>
    </source>
</evidence>
<organism evidence="9">
    <name type="scientific">Avrainvillea sp. HV04061</name>
    <dbReference type="NCBI Taxonomy" id="2364086"/>
    <lineage>
        <taxon>Eukaryota</taxon>
        <taxon>Viridiplantae</taxon>
        <taxon>Chlorophyta</taxon>
        <taxon>core chlorophytes</taxon>
        <taxon>Ulvophyceae</taxon>
        <taxon>TCBD clade</taxon>
        <taxon>Bryopsidales</taxon>
        <taxon>Halimedineae</taxon>
        <taxon>Dichotomosiphonaceae</taxon>
        <taxon>Avrainvillea</taxon>
    </lineage>
</organism>
<accession>A0A3B8DHR7</accession>
<dbReference type="HAMAP" id="MF_00270">
    <property type="entry name" value="Ribosomal_bS18"/>
    <property type="match status" value="1"/>
</dbReference>
<dbReference type="AlphaFoldDB" id="A0A3B8DHR7"/>
<dbReference type="InterPro" id="IPR001648">
    <property type="entry name" value="Ribosomal_bS18"/>
</dbReference>
<name>A0A3B8DHR7_9CHLO</name>
<geneLocation type="chloroplast" evidence="9"/>
<dbReference type="EMBL" id="MH591114">
    <property type="protein sequence ID" value="AYJ22364.1"/>
    <property type="molecule type" value="Genomic_DNA"/>
</dbReference>
<comment type="subunit">
    <text evidence="2 7">Part of the 30S ribosomal subunit.</text>
</comment>
<proteinExistence type="inferred from homology"/>
<keyword evidence="7" id="KW-0699">rRNA-binding</keyword>
<dbReference type="NCBIfam" id="TIGR00165">
    <property type="entry name" value="S18"/>
    <property type="match status" value="1"/>
</dbReference>
<evidence type="ECO:0000256" key="2">
    <source>
        <dbReference type="ARBA" id="ARBA00011458"/>
    </source>
</evidence>
<dbReference type="GO" id="GO:0070181">
    <property type="term" value="F:small ribosomal subunit rRNA binding"/>
    <property type="evidence" value="ECO:0007669"/>
    <property type="project" value="TreeGrafter"/>
</dbReference>